<keyword evidence="3" id="KW-1185">Reference proteome</keyword>
<dbReference type="EMBL" id="KQ979433">
    <property type="protein sequence ID" value="KYN21572.1"/>
    <property type="molecule type" value="Genomic_DNA"/>
</dbReference>
<evidence type="ECO:0000313" key="2">
    <source>
        <dbReference type="EMBL" id="KYN21572.1"/>
    </source>
</evidence>
<protein>
    <submittedName>
        <fullName evidence="2">Uncharacterized protein</fullName>
    </submittedName>
</protein>
<dbReference type="AlphaFoldDB" id="A0A151J9B7"/>
<sequence length="285" mass="32307">MCIADGEKGDAEIHARAGGHRRSPHRDLDQFLLPHPQGVLRKSGWILESPRIHKRNPSRRSDCDPIHTCGCATCSSHRDPARDRYSTMTTTVQVLVLLTVTVVSSLPLANVHVKFVSPPNVYEHSVTTDGDRTVAQKSFISIGRRNVAKHSNDLDYNYRTSFGQNHLQQVIQSTGDAESLWPIGVFLPPTDINDLGYSWQEVSQRFPDFYKSQQRDPYLLTGHEAILAVKYLYGLGELFFDNYPHVRALLRNQEERRLNGLHGHILGSINPRSPFHKKDRKGQLI</sequence>
<feature type="region of interest" description="Disordered" evidence="1">
    <location>
        <begin position="1"/>
        <end position="26"/>
    </location>
</feature>
<accession>A0A151J9B7</accession>
<proteinExistence type="predicted"/>
<reference evidence="2 3" key="1">
    <citation type="submission" date="2015-09" db="EMBL/GenBank/DDBJ databases">
        <title>Trachymyrmex cornetzi WGS genome.</title>
        <authorList>
            <person name="Nygaard S."/>
            <person name="Hu H."/>
            <person name="Boomsma J."/>
            <person name="Zhang G."/>
        </authorList>
    </citation>
    <scope>NUCLEOTIDE SEQUENCE [LARGE SCALE GENOMIC DNA]</scope>
    <source>
        <strain evidence="2">Tcor2-1</strain>
        <tissue evidence="2">Whole body</tissue>
    </source>
</reference>
<evidence type="ECO:0000313" key="3">
    <source>
        <dbReference type="Proteomes" id="UP000078492"/>
    </source>
</evidence>
<dbReference type="Proteomes" id="UP000078492">
    <property type="component" value="Unassembled WGS sequence"/>
</dbReference>
<dbReference type="KEGG" id="tcz:108759751"/>
<gene>
    <name evidence="2" type="ORF">ALC57_06049</name>
</gene>
<dbReference type="OrthoDB" id="8117927at2759"/>
<organism evidence="2 3">
    <name type="scientific">Trachymyrmex cornetzi</name>
    <dbReference type="NCBI Taxonomy" id="471704"/>
    <lineage>
        <taxon>Eukaryota</taxon>
        <taxon>Metazoa</taxon>
        <taxon>Ecdysozoa</taxon>
        <taxon>Arthropoda</taxon>
        <taxon>Hexapoda</taxon>
        <taxon>Insecta</taxon>
        <taxon>Pterygota</taxon>
        <taxon>Neoptera</taxon>
        <taxon>Endopterygota</taxon>
        <taxon>Hymenoptera</taxon>
        <taxon>Apocrita</taxon>
        <taxon>Aculeata</taxon>
        <taxon>Formicoidea</taxon>
        <taxon>Formicidae</taxon>
        <taxon>Myrmicinae</taxon>
        <taxon>Trachymyrmex</taxon>
    </lineage>
</organism>
<feature type="compositionally biased region" description="Basic and acidic residues" evidence="1">
    <location>
        <begin position="1"/>
        <end position="15"/>
    </location>
</feature>
<name>A0A151J9B7_9HYME</name>
<evidence type="ECO:0000256" key="1">
    <source>
        <dbReference type="SAM" id="MobiDB-lite"/>
    </source>
</evidence>